<dbReference type="Pfam" id="PF13476">
    <property type="entry name" value="AAA_23"/>
    <property type="match status" value="1"/>
</dbReference>
<dbReference type="PANTHER" id="PTHR32114">
    <property type="entry name" value="ABC TRANSPORTER ABCH.3"/>
    <property type="match status" value="1"/>
</dbReference>
<evidence type="ECO:0000256" key="1">
    <source>
        <dbReference type="ARBA" id="ARBA00006930"/>
    </source>
</evidence>
<protein>
    <recommendedName>
        <fullName evidence="3">Nuclease SbcCD subunit C</fullName>
    </recommendedName>
</protein>
<keyword evidence="15" id="KW-0269">Exonuclease</keyword>
<dbReference type="GO" id="GO:0004527">
    <property type="term" value="F:exonuclease activity"/>
    <property type="evidence" value="ECO:0007669"/>
    <property type="project" value="UniProtKB-KW"/>
</dbReference>
<keyword evidence="8 12" id="KW-0862">Zinc</keyword>
<keyword evidence="10 13" id="KW-0175">Coiled coil</keyword>
<keyword evidence="7" id="KW-0378">Hydrolase</keyword>
<keyword evidence="9" id="KW-0067">ATP-binding</keyword>
<evidence type="ECO:0000256" key="8">
    <source>
        <dbReference type="ARBA" id="ARBA00022833"/>
    </source>
</evidence>
<keyword evidence="11" id="KW-0234">DNA repair</keyword>
<evidence type="ECO:0000256" key="9">
    <source>
        <dbReference type="ARBA" id="ARBA00022840"/>
    </source>
</evidence>
<comment type="subunit">
    <text evidence="2">Heterodimer of SbcC and SbcD.</text>
</comment>
<dbReference type="InterPro" id="IPR027417">
    <property type="entry name" value="P-loop_NTPase"/>
</dbReference>
<evidence type="ECO:0000256" key="4">
    <source>
        <dbReference type="ARBA" id="ARBA00022723"/>
    </source>
</evidence>
<evidence type="ECO:0000259" key="14">
    <source>
        <dbReference type="PROSITE" id="PS51131"/>
    </source>
</evidence>
<keyword evidence="5" id="KW-0547">Nucleotide-binding</keyword>
<keyword evidence="4 12" id="KW-0479">Metal-binding</keyword>
<dbReference type="SUPFAM" id="SSF75712">
    <property type="entry name" value="Rad50 coiled-coil Zn hook"/>
    <property type="match status" value="1"/>
</dbReference>
<dbReference type="SUPFAM" id="SSF52540">
    <property type="entry name" value="P-loop containing nucleoside triphosphate hydrolases"/>
    <property type="match status" value="2"/>
</dbReference>
<feature type="coiled-coil region" evidence="13">
    <location>
        <begin position="428"/>
        <end position="564"/>
    </location>
</feature>
<evidence type="ECO:0000313" key="15">
    <source>
        <dbReference type="EMBL" id="HGG00792.1"/>
    </source>
</evidence>
<dbReference type="GO" id="GO:0005524">
    <property type="term" value="F:ATP binding"/>
    <property type="evidence" value="ECO:0007669"/>
    <property type="project" value="UniProtKB-KW"/>
</dbReference>
<name>A0A7C3VGH8_9CYAN</name>
<dbReference type="GO" id="GO:0016887">
    <property type="term" value="F:ATP hydrolysis activity"/>
    <property type="evidence" value="ECO:0007669"/>
    <property type="project" value="InterPro"/>
</dbReference>
<keyword evidence="15" id="KW-0540">Nuclease</keyword>
<dbReference type="Pfam" id="PF04423">
    <property type="entry name" value="Rad50_zn_hook"/>
    <property type="match status" value="1"/>
</dbReference>
<dbReference type="InterPro" id="IPR013134">
    <property type="entry name" value="Zn_hook_RAD50"/>
</dbReference>
<evidence type="ECO:0000256" key="7">
    <source>
        <dbReference type="ARBA" id="ARBA00022801"/>
    </source>
</evidence>
<evidence type="ECO:0000256" key="3">
    <source>
        <dbReference type="ARBA" id="ARBA00013368"/>
    </source>
</evidence>
<comment type="caution">
    <text evidence="15">The sequence shown here is derived from an EMBL/GenBank/DDBJ whole genome shotgun (WGS) entry which is preliminary data.</text>
</comment>
<dbReference type="Pfam" id="PF13558">
    <property type="entry name" value="SbcC_Walker_B"/>
    <property type="match status" value="1"/>
</dbReference>
<accession>A0A7C3VGH8</accession>
<evidence type="ECO:0000256" key="10">
    <source>
        <dbReference type="ARBA" id="ARBA00023054"/>
    </source>
</evidence>
<dbReference type="PROSITE" id="PS51131">
    <property type="entry name" value="ZN_HOOK"/>
    <property type="match status" value="1"/>
</dbReference>
<reference evidence="15" key="1">
    <citation type="journal article" date="2020" name="mSystems">
        <title>Genome- and Community-Level Interaction Insights into Carbon Utilization and Element Cycling Functions of Hydrothermarchaeota in Hydrothermal Sediment.</title>
        <authorList>
            <person name="Zhou Z."/>
            <person name="Liu Y."/>
            <person name="Xu W."/>
            <person name="Pan J."/>
            <person name="Luo Z.H."/>
            <person name="Li M."/>
        </authorList>
    </citation>
    <scope>NUCLEOTIDE SEQUENCE [LARGE SCALE GENOMIC DNA]</scope>
    <source>
        <strain evidence="15">SpSt-374</strain>
    </source>
</reference>
<feature type="binding site" evidence="12">
    <location>
        <position position="503"/>
    </location>
    <ligand>
        <name>Zn(2+)</name>
        <dbReference type="ChEBI" id="CHEBI:29105"/>
    </ligand>
</feature>
<evidence type="ECO:0000256" key="5">
    <source>
        <dbReference type="ARBA" id="ARBA00022741"/>
    </source>
</evidence>
<dbReference type="AlphaFoldDB" id="A0A7C3VGH8"/>
<comment type="similarity">
    <text evidence="1">Belongs to the SMC family. SbcC subfamily.</text>
</comment>
<feature type="domain" description="Zinc-hook" evidence="14">
    <location>
        <begin position="449"/>
        <end position="552"/>
    </location>
</feature>
<dbReference type="InterPro" id="IPR004592">
    <property type="entry name" value="SbcC_gammaproteobac_type"/>
</dbReference>
<dbReference type="GO" id="GO:0046872">
    <property type="term" value="F:metal ion binding"/>
    <property type="evidence" value="ECO:0007669"/>
    <property type="project" value="UniProtKB-UniRule"/>
</dbReference>
<feature type="binding site" evidence="12">
    <location>
        <position position="500"/>
    </location>
    <ligand>
        <name>Zn(2+)</name>
        <dbReference type="ChEBI" id="CHEBI:29105"/>
    </ligand>
</feature>
<proteinExistence type="inferred from homology"/>
<evidence type="ECO:0000256" key="6">
    <source>
        <dbReference type="ARBA" id="ARBA00022763"/>
    </source>
</evidence>
<gene>
    <name evidence="15" type="primary">sbcC</name>
    <name evidence="15" type="ORF">ENR15_09120</name>
</gene>
<dbReference type="PANTHER" id="PTHR32114:SF2">
    <property type="entry name" value="ABC TRANSPORTER ABCH.3"/>
    <property type="match status" value="1"/>
</dbReference>
<sequence length="1005" mass="115630">MIPLQIKLTNFLSYRDAALDFRGLHAACICGPNGAGKSSLLEAMAWAIWGNSRAGTEDDVIHAGAGEVRVDFTFSCDRQIYRVIRSRQLGKTTTVEFQIATDEEGNSFRAISDRTSRATQDKIIQHLKLDYETFVNSAYLRQGRADEFMLKKPAERKQVLAGLLRLERYESLANQAKDISAQLKGKIQLLEGQLSSLSDRLQQQETIAAEITTLETQLAQLQQAQLADREQLSRWQHQQTQRQTGQQQLEFLRRNRDGLQREHHRLQQELQNIHHQSQTLTALLQQEAEITAGYAQFQQLQAQEQTLTAQLHQYQNAQNRRAQIQAQLQEQSRDKELKRQQIQAQLEAISQQEAELQNILAQAPEVEAAIVKQQEARARLQQLDRLQAEVTPLLRRRENLQSELISRKARTQARLEEIATTAHRLYSLQQERGKVQQAVLEVEQKIEELEKKRNYQQRVREKGLERRSFLERLQANQREYETQLAEIEQKIRMLGNDAICPLCDRPLDSHHWELVMQKHENQHQETQNRLWVVREQMAVSDREIQLLRQEFAGLSRELAAADALQKQYGGLQVQLEMTAADRERLAQLALEKQHLEHALQSGSFAGNLAAEVQHLEQSLAQLGYDEKNHALARSDVERWRWAEIKYAQIKDARERLNQLSARRPQLETSLEQVRLELENSEKDSQWRRQLEEIEQELETLKSSVAEHQTISAARTRAQVWLLRAEQLRRAQQEYPQITAKSAELERHLEMRREEITGLNGEIDSLQKQLAAIPPTDIPKLEKQIATRRTELDNRLAALGRWQQKKQHLEALEQQRTTLSAELQTARRQYRIYSELVAAFGKNGIPTLTIENILPILEAETNHILSRLTGNALHVRFITQKASRSAKKQAKLIDTLDIEIADPRGTRPYETYSGGEAFRINFAIRLALARLLCSRQGTRLQMLIVDEGFGTQDGEGCDRLIAAINAIAPEFAAILIVTHMNQFKEAFTSRIEVRKTDEGSRLSVYA</sequence>
<evidence type="ECO:0000256" key="13">
    <source>
        <dbReference type="SAM" id="Coils"/>
    </source>
</evidence>
<dbReference type="Gene3D" id="1.10.287.510">
    <property type="entry name" value="Helix hairpin bin"/>
    <property type="match status" value="1"/>
</dbReference>
<organism evidence="15">
    <name type="scientific">Planktothricoides sp. SpSt-374</name>
    <dbReference type="NCBI Taxonomy" id="2282167"/>
    <lineage>
        <taxon>Bacteria</taxon>
        <taxon>Bacillati</taxon>
        <taxon>Cyanobacteriota</taxon>
        <taxon>Cyanophyceae</taxon>
        <taxon>Oscillatoriophycideae</taxon>
        <taxon>Oscillatoriales</taxon>
        <taxon>Oscillatoriaceae</taxon>
        <taxon>Planktothricoides</taxon>
    </lineage>
</organism>
<feature type="coiled-coil region" evidence="13">
    <location>
        <begin position="166"/>
        <end position="403"/>
    </location>
</feature>
<keyword evidence="6" id="KW-0227">DNA damage</keyword>
<dbReference type="EMBL" id="DSPX01000091">
    <property type="protein sequence ID" value="HGG00792.1"/>
    <property type="molecule type" value="Genomic_DNA"/>
</dbReference>
<feature type="coiled-coil region" evidence="13">
    <location>
        <begin position="642"/>
        <end position="768"/>
    </location>
</feature>
<evidence type="ECO:0000256" key="12">
    <source>
        <dbReference type="PROSITE-ProRule" id="PRU00471"/>
    </source>
</evidence>
<dbReference type="InterPro" id="IPR038729">
    <property type="entry name" value="Rad50/SbcC_AAA"/>
</dbReference>
<dbReference type="Gene3D" id="3.40.50.300">
    <property type="entry name" value="P-loop containing nucleotide triphosphate hydrolases"/>
    <property type="match status" value="2"/>
</dbReference>
<evidence type="ECO:0000256" key="11">
    <source>
        <dbReference type="ARBA" id="ARBA00023204"/>
    </source>
</evidence>
<evidence type="ECO:0000256" key="2">
    <source>
        <dbReference type="ARBA" id="ARBA00011322"/>
    </source>
</evidence>
<dbReference type="NCBIfam" id="TIGR00618">
    <property type="entry name" value="sbcc"/>
    <property type="match status" value="1"/>
</dbReference>
<dbReference type="GO" id="GO:0006302">
    <property type="term" value="P:double-strand break repair"/>
    <property type="evidence" value="ECO:0007669"/>
    <property type="project" value="InterPro"/>
</dbReference>